<dbReference type="EMBL" id="JACMSC010000015">
    <property type="protein sequence ID" value="KAG6485684.1"/>
    <property type="molecule type" value="Genomic_DNA"/>
</dbReference>
<comment type="caution">
    <text evidence="1">The sequence shown here is derived from an EMBL/GenBank/DDBJ whole genome shotgun (WGS) entry which is preliminary data.</text>
</comment>
<proteinExistence type="predicted"/>
<sequence length="142" mass="15827">MGGEEAGWKDKPSDVGLVGMCNCCTVLQIAVVLVGMQFDAILFLLEIESVDPHALIGLECKANDDWYKGSITEYNSNTKHHRVNLYEQNLQDRLFTASIESVIHRFYRYPSESALSPEPPVSFITSVGFSVANIRNGFEPVQ</sequence>
<gene>
    <name evidence="1" type="ORF">ZIOFF_054248</name>
</gene>
<keyword evidence="2" id="KW-1185">Reference proteome</keyword>
<organism evidence="1 2">
    <name type="scientific">Zingiber officinale</name>
    <name type="common">Ginger</name>
    <name type="synonym">Amomum zingiber</name>
    <dbReference type="NCBI Taxonomy" id="94328"/>
    <lineage>
        <taxon>Eukaryota</taxon>
        <taxon>Viridiplantae</taxon>
        <taxon>Streptophyta</taxon>
        <taxon>Embryophyta</taxon>
        <taxon>Tracheophyta</taxon>
        <taxon>Spermatophyta</taxon>
        <taxon>Magnoliopsida</taxon>
        <taxon>Liliopsida</taxon>
        <taxon>Zingiberales</taxon>
        <taxon>Zingiberaceae</taxon>
        <taxon>Zingiber</taxon>
    </lineage>
</organism>
<dbReference type="AlphaFoldDB" id="A0A8J5F996"/>
<dbReference type="Proteomes" id="UP000734854">
    <property type="component" value="Unassembled WGS sequence"/>
</dbReference>
<evidence type="ECO:0000313" key="2">
    <source>
        <dbReference type="Proteomes" id="UP000734854"/>
    </source>
</evidence>
<reference evidence="1 2" key="1">
    <citation type="submission" date="2020-08" db="EMBL/GenBank/DDBJ databases">
        <title>Plant Genome Project.</title>
        <authorList>
            <person name="Zhang R.-G."/>
        </authorList>
    </citation>
    <scope>NUCLEOTIDE SEQUENCE [LARGE SCALE GENOMIC DNA]</scope>
    <source>
        <tissue evidence="1">Rhizome</tissue>
    </source>
</reference>
<accession>A0A8J5F996</accession>
<evidence type="ECO:0000313" key="1">
    <source>
        <dbReference type="EMBL" id="KAG6485684.1"/>
    </source>
</evidence>
<protein>
    <submittedName>
        <fullName evidence="1">Uncharacterized protein</fullName>
    </submittedName>
</protein>
<name>A0A8J5F996_ZINOF</name>